<comment type="function">
    <text evidence="7">F(1)F(0) ATP synthase produces ATP from ADP in the presence of a proton or sodium gradient. F-type ATPases consist of two structural domains, F(1) containing the extramembraneous catalytic core and F(0) containing the membrane proton channel, linked together by a central stalk and a peripheral stalk. During catalysis, ATP synthesis in the catalytic domain of F(1) is coupled via a rotary mechanism of the central stalk subunits to proton translocation.</text>
</comment>
<sequence>MAKLVSKVYGDALFEEALKKQEVDALFEEVKSLQVIWHENQSLAELLNNPKIVKEDKIGIIKNIFGGRVSDDLMGFLAVIVDKGRQKEIPAICEYFINAVKEYKKIGVAHVASAVELNEGQKARLVEKLLNTTQYVDFEMDYQVDPSIIGGMVIRIGDRVVDSSIKTQIYELRRSLLKLQLT</sequence>
<dbReference type="OrthoDB" id="9802471at2"/>
<evidence type="ECO:0000256" key="4">
    <source>
        <dbReference type="ARBA" id="ARBA00023065"/>
    </source>
</evidence>
<protein>
    <recommendedName>
        <fullName evidence="7">ATP synthase subunit delta</fullName>
    </recommendedName>
    <alternativeName>
        <fullName evidence="7">ATP synthase F(1) sector subunit delta</fullName>
    </alternativeName>
    <alternativeName>
        <fullName evidence="7">F-type ATPase subunit delta</fullName>
        <shortName evidence="7">F-ATPase subunit delta</shortName>
    </alternativeName>
</protein>
<dbReference type="HAMAP" id="MF_01416">
    <property type="entry name" value="ATP_synth_delta_bact"/>
    <property type="match status" value="1"/>
</dbReference>
<dbReference type="SUPFAM" id="SSF47928">
    <property type="entry name" value="N-terminal domain of the delta subunit of the F1F0-ATP synthase"/>
    <property type="match status" value="1"/>
</dbReference>
<dbReference type="RefSeq" id="WP_038284031.1">
    <property type="nucleotide sequence ID" value="NZ_JPME01000029.1"/>
</dbReference>
<evidence type="ECO:0000256" key="1">
    <source>
        <dbReference type="ARBA" id="ARBA00004370"/>
    </source>
</evidence>
<comment type="function">
    <text evidence="7">This protein is part of the stalk that links CF(0) to CF(1). It either transmits conformational changes from CF(0) to CF(1) or is implicated in proton conduction.</text>
</comment>
<evidence type="ECO:0000256" key="7">
    <source>
        <dbReference type="HAMAP-Rule" id="MF_01416"/>
    </source>
</evidence>
<dbReference type="EMBL" id="JPME01000029">
    <property type="protein sequence ID" value="KEZ87791.1"/>
    <property type="molecule type" value="Genomic_DNA"/>
</dbReference>
<dbReference type="STRING" id="29354.IO98_20145"/>
<keyword evidence="6 7" id="KW-0066">ATP synthesis</keyword>
<reference evidence="8 9" key="1">
    <citation type="submission" date="2014-07" db="EMBL/GenBank/DDBJ databases">
        <title>Draft genome of Clostridium celerecrescens 152B isolated from sediments associated with methane hydrate from Krishna Godavari basin.</title>
        <authorList>
            <person name="Honkalas V.S."/>
            <person name="Dabir A.P."/>
            <person name="Arora P."/>
            <person name="Dhakephalkar P.K."/>
        </authorList>
    </citation>
    <scope>NUCLEOTIDE SEQUENCE [LARGE SCALE GENOMIC DNA]</scope>
    <source>
        <strain evidence="8 9">152B</strain>
    </source>
</reference>
<comment type="caution">
    <text evidence="8">The sequence shown here is derived from an EMBL/GenBank/DDBJ whole genome shotgun (WGS) entry which is preliminary data.</text>
</comment>
<evidence type="ECO:0000313" key="9">
    <source>
        <dbReference type="Proteomes" id="UP000028525"/>
    </source>
</evidence>
<dbReference type="Gene3D" id="1.10.520.20">
    <property type="entry name" value="N-terminal domain of the delta subunit of the F1F0-ATP synthase"/>
    <property type="match status" value="1"/>
</dbReference>
<comment type="similarity">
    <text evidence="7">Belongs to the ATPase delta chain family.</text>
</comment>
<accession>A0A084JFQ7</accession>
<keyword evidence="3 7" id="KW-0375">Hydrogen ion transport</keyword>
<dbReference type="PRINTS" id="PR00125">
    <property type="entry name" value="ATPASEDELTA"/>
</dbReference>
<dbReference type="InterPro" id="IPR026015">
    <property type="entry name" value="ATP_synth_OSCP/delta_N_sf"/>
</dbReference>
<evidence type="ECO:0000256" key="3">
    <source>
        <dbReference type="ARBA" id="ARBA00022781"/>
    </source>
</evidence>
<dbReference type="Proteomes" id="UP000028525">
    <property type="component" value="Unassembled WGS sequence"/>
</dbReference>
<dbReference type="AlphaFoldDB" id="A0A084JFQ7"/>
<proteinExistence type="inferred from homology"/>
<dbReference type="PANTHER" id="PTHR11910">
    <property type="entry name" value="ATP SYNTHASE DELTA CHAIN"/>
    <property type="match status" value="1"/>
</dbReference>
<dbReference type="GO" id="GO:0045259">
    <property type="term" value="C:proton-transporting ATP synthase complex"/>
    <property type="evidence" value="ECO:0007669"/>
    <property type="project" value="UniProtKB-KW"/>
</dbReference>
<name>A0A084JFQ7_9FIRM</name>
<dbReference type="GO" id="GO:0005886">
    <property type="term" value="C:plasma membrane"/>
    <property type="evidence" value="ECO:0007669"/>
    <property type="project" value="UniProtKB-SubCell"/>
</dbReference>
<evidence type="ECO:0000313" key="8">
    <source>
        <dbReference type="EMBL" id="KEZ87791.1"/>
    </source>
</evidence>
<keyword evidence="7" id="KW-0139">CF(1)</keyword>
<dbReference type="NCBIfam" id="TIGR01145">
    <property type="entry name" value="ATP_synt_delta"/>
    <property type="match status" value="1"/>
</dbReference>
<keyword evidence="9" id="KW-1185">Reference proteome</keyword>
<keyword evidence="5 7" id="KW-0472">Membrane</keyword>
<comment type="subcellular location">
    <subcellularLocation>
        <location evidence="7">Cell membrane</location>
        <topology evidence="7">Peripheral membrane protein</topology>
    </subcellularLocation>
    <subcellularLocation>
        <location evidence="1">Membrane</location>
    </subcellularLocation>
</comment>
<keyword evidence="4 7" id="KW-0406">Ion transport</keyword>
<evidence type="ECO:0000256" key="6">
    <source>
        <dbReference type="ARBA" id="ARBA00023310"/>
    </source>
</evidence>
<evidence type="ECO:0000256" key="2">
    <source>
        <dbReference type="ARBA" id="ARBA00022448"/>
    </source>
</evidence>
<dbReference type="Pfam" id="PF00213">
    <property type="entry name" value="OSCP"/>
    <property type="match status" value="1"/>
</dbReference>
<dbReference type="InterPro" id="IPR000711">
    <property type="entry name" value="ATPase_OSCP/dsu"/>
</dbReference>
<dbReference type="GO" id="GO:0046933">
    <property type="term" value="F:proton-transporting ATP synthase activity, rotational mechanism"/>
    <property type="evidence" value="ECO:0007669"/>
    <property type="project" value="UniProtKB-UniRule"/>
</dbReference>
<keyword evidence="7" id="KW-1003">Cell membrane</keyword>
<keyword evidence="2 7" id="KW-0813">Transport</keyword>
<gene>
    <name evidence="7" type="primary">atpH</name>
    <name evidence="8" type="ORF">IO98_20145</name>
</gene>
<organism evidence="8 9">
    <name type="scientific">Lacrimispora celerecrescens</name>
    <dbReference type="NCBI Taxonomy" id="29354"/>
    <lineage>
        <taxon>Bacteria</taxon>
        <taxon>Bacillati</taxon>
        <taxon>Bacillota</taxon>
        <taxon>Clostridia</taxon>
        <taxon>Lachnospirales</taxon>
        <taxon>Lachnospiraceae</taxon>
        <taxon>Lacrimispora</taxon>
    </lineage>
</organism>
<evidence type="ECO:0000256" key="5">
    <source>
        <dbReference type="ARBA" id="ARBA00023136"/>
    </source>
</evidence>